<feature type="domain" description="Mg chelatase-related protein C-terminal" evidence="1">
    <location>
        <begin position="26"/>
        <end position="121"/>
    </location>
</feature>
<gene>
    <name evidence="2" type="ORF">SAMN02746089_02055</name>
</gene>
<proteinExistence type="predicted"/>
<keyword evidence="3" id="KW-1185">Reference proteome</keyword>
<dbReference type="AlphaFoldDB" id="A0A1M5C7M6"/>
<dbReference type="PANTHER" id="PTHR32039">
    <property type="entry name" value="MAGNESIUM-CHELATASE SUBUNIT CHLI"/>
    <property type="match status" value="1"/>
</dbReference>
<dbReference type="STRING" id="1121256.SAMN02746089_02055"/>
<dbReference type="InterPro" id="IPR027417">
    <property type="entry name" value="P-loop_NTPase"/>
</dbReference>
<dbReference type="EMBL" id="FQVH01000026">
    <property type="protein sequence ID" value="SHF50758.1"/>
    <property type="molecule type" value="Genomic_DNA"/>
</dbReference>
<dbReference type="Pfam" id="PF13335">
    <property type="entry name" value="Mg_chelatase_C"/>
    <property type="match status" value="1"/>
</dbReference>
<dbReference type="InterPro" id="IPR045006">
    <property type="entry name" value="CHLI-like"/>
</dbReference>
<evidence type="ECO:0000313" key="2">
    <source>
        <dbReference type="EMBL" id="SHF50758.1"/>
    </source>
</evidence>
<protein>
    <submittedName>
        <fullName evidence="2">Magnesium chelatase, subunit ChlI C-terminal</fullName>
    </submittedName>
</protein>
<dbReference type="Gene3D" id="3.40.50.300">
    <property type="entry name" value="P-loop containing nucleotide triphosphate hydrolases"/>
    <property type="match status" value="1"/>
</dbReference>
<dbReference type="Proteomes" id="UP000184088">
    <property type="component" value="Unassembled WGS sequence"/>
</dbReference>
<organism evidence="2 3">
    <name type="scientific">Caldanaerobius fijiensis DSM 17918</name>
    <dbReference type="NCBI Taxonomy" id="1121256"/>
    <lineage>
        <taxon>Bacteria</taxon>
        <taxon>Bacillati</taxon>
        <taxon>Bacillota</taxon>
        <taxon>Clostridia</taxon>
        <taxon>Thermoanaerobacterales</taxon>
        <taxon>Thermoanaerobacteraceae</taxon>
        <taxon>Caldanaerobius</taxon>
    </lineage>
</organism>
<dbReference type="PANTHER" id="PTHR32039:SF7">
    <property type="entry name" value="COMPETENCE PROTEIN COMM"/>
    <property type="match status" value="1"/>
</dbReference>
<dbReference type="InterPro" id="IPR025158">
    <property type="entry name" value="Mg_chelat-rel_C"/>
</dbReference>
<accession>A0A1M5C7M6</accession>
<reference evidence="2 3" key="1">
    <citation type="submission" date="2016-11" db="EMBL/GenBank/DDBJ databases">
        <authorList>
            <person name="Jaros S."/>
            <person name="Januszkiewicz K."/>
            <person name="Wedrychowicz H."/>
        </authorList>
    </citation>
    <scope>NUCLEOTIDE SEQUENCE [LARGE SCALE GENOMIC DNA]</scope>
    <source>
        <strain evidence="2 3">DSM 17918</strain>
    </source>
</reference>
<name>A0A1M5C7M6_9THEO</name>
<evidence type="ECO:0000313" key="3">
    <source>
        <dbReference type="Proteomes" id="UP000184088"/>
    </source>
</evidence>
<sequence>MLDRIDLFVEVPPVEYSSIADAKSGRSSAEMRKNVNRARQMQIERYKGINVYSNAQLSHQQISKYITLDKKSQNLLESAYSKMRLSVRSYYRILKVARTIADLEGSEVVRSYHVAEALQYKANFPVFNDVF</sequence>
<evidence type="ECO:0000259" key="1">
    <source>
        <dbReference type="Pfam" id="PF13335"/>
    </source>
</evidence>
<dbReference type="SUPFAM" id="SSF52540">
    <property type="entry name" value="P-loop containing nucleoside triphosphate hydrolases"/>
    <property type="match status" value="1"/>
</dbReference>